<dbReference type="AlphaFoldDB" id="A0A9P1DUF4"/>
<accession>A0A9P1DUF4</accession>
<dbReference type="EMBL" id="CAMXCT020006589">
    <property type="protein sequence ID" value="CAL1169914.1"/>
    <property type="molecule type" value="Genomic_DNA"/>
</dbReference>
<keyword evidence="4" id="KW-1185">Reference proteome</keyword>
<dbReference type="EMBL" id="CAMXCT010006589">
    <property type="protein sequence ID" value="CAI4016539.1"/>
    <property type="molecule type" value="Genomic_DNA"/>
</dbReference>
<reference evidence="3 4" key="2">
    <citation type="submission" date="2024-05" db="EMBL/GenBank/DDBJ databases">
        <authorList>
            <person name="Chen Y."/>
            <person name="Shah S."/>
            <person name="Dougan E. K."/>
            <person name="Thang M."/>
            <person name="Chan C."/>
        </authorList>
    </citation>
    <scope>NUCLEOTIDE SEQUENCE [LARGE SCALE GENOMIC DNA]</scope>
</reference>
<gene>
    <name evidence="2" type="ORF">C1SCF055_LOCUS41268</name>
</gene>
<dbReference type="Proteomes" id="UP001152797">
    <property type="component" value="Unassembled WGS sequence"/>
</dbReference>
<name>A0A9P1DUF4_9DINO</name>
<feature type="region of interest" description="Disordered" evidence="1">
    <location>
        <begin position="349"/>
        <end position="372"/>
    </location>
</feature>
<evidence type="ECO:0000313" key="4">
    <source>
        <dbReference type="Proteomes" id="UP001152797"/>
    </source>
</evidence>
<feature type="region of interest" description="Disordered" evidence="1">
    <location>
        <begin position="453"/>
        <end position="472"/>
    </location>
</feature>
<evidence type="ECO:0000313" key="3">
    <source>
        <dbReference type="EMBL" id="CAL4803851.1"/>
    </source>
</evidence>
<sequence>MLRAMMEQDDGARMVDNVGLEQSMGSAVQKLNALGTKSFSEPVIRHAAEHAFKPHQNREERSHLGLVRFRKQHMVPDVGGLGWRTKTGHLLKNQSYFPQTKVNIWDVPACAGVNTWQDWHGPKMATDAEMNSWHAWMERLDRFDEEQADWEAKKLFVNTVRAQTLDRFANRKINRSMLESQPTWAPHHRARREVHWTNETFESSMGEKPQKELQKVYTDLVLRRDRQGIRQIAKRIQNEETWKVVYKQVEQERRADIRADLQERQAHTDRLMAMSGQPVQQDRRREPLPNNCSQRSEELSLPRSLWRPKDVTQLTDFRGLVHADSEFALETLFPGFGHELSTEFRAATTRSVEPGWPPPPVAPTPRRHRGPSREKAIKKGATVMKGSIPVSKHRLQRIGTRTNEDLLAEHSKAQFLRTMAPPAPPQKITLLEEDFSPKVTQMDPARVTGSFARTEHTRHPTSPKAQESLPPPRRSMVYNVMVESQPASPKASKKGFASAVSSVRSLRLSASAPQLWPLHFDGEPSQVMSNVCADLDDFEARVTPMPRISNFFSEDHYRPRASSVCQ</sequence>
<feature type="region of interest" description="Disordered" evidence="1">
    <location>
        <begin position="267"/>
        <end position="297"/>
    </location>
</feature>
<organism evidence="2">
    <name type="scientific">Cladocopium goreaui</name>
    <dbReference type="NCBI Taxonomy" id="2562237"/>
    <lineage>
        <taxon>Eukaryota</taxon>
        <taxon>Sar</taxon>
        <taxon>Alveolata</taxon>
        <taxon>Dinophyceae</taxon>
        <taxon>Suessiales</taxon>
        <taxon>Symbiodiniaceae</taxon>
        <taxon>Cladocopium</taxon>
    </lineage>
</organism>
<dbReference type="EMBL" id="CAMXCT030006589">
    <property type="protein sequence ID" value="CAL4803851.1"/>
    <property type="molecule type" value="Genomic_DNA"/>
</dbReference>
<protein>
    <submittedName>
        <fullName evidence="2">Uncharacterized protein</fullName>
    </submittedName>
</protein>
<reference evidence="2" key="1">
    <citation type="submission" date="2022-10" db="EMBL/GenBank/DDBJ databases">
        <authorList>
            <person name="Chen Y."/>
            <person name="Dougan E. K."/>
            <person name="Chan C."/>
            <person name="Rhodes N."/>
            <person name="Thang M."/>
        </authorList>
    </citation>
    <scope>NUCLEOTIDE SEQUENCE</scope>
</reference>
<proteinExistence type="predicted"/>
<comment type="caution">
    <text evidence="2">The sequence shown here is derived from an EMBL/GenBank/DDBJ whole genome shotgun (WGS) entry which is preliminary data.</text>
</comment>
<evidence type="ECO:0000313" key="2">
    <source>
        <dbReference type="EMBL" id="CAI4016539.1"/>
    </source>
</evidence>
<dbReference type="OrthoDB" id="412427at2759"/>
<evidence type="ECO:0000256" key="1">
    <source>
        <dbReference type="SAM" id="MobiDB-lite"/>
    </source>
</evidence>